<dbReference type="Proteomes" id="UP000180057">
    <property type="component" value="Unassembled WGS sequence"/>
</dbReference>
<feature type="transmembrane region" description="Helical" evidence="1">
    <location>
        <begin position="154"/>
        <end position="172"/>
    </location>
</feature>
<keyword evidence="1" id="KW-1133">Transmembrane helix</keyword>
<reference evidence="2 3" key="1">
    <citation type="submission" date="2016-10" db="EMBL/GenBank/DDBJ databases">
        <title>Draft genome sequences of four alkaliphilic bacteria belonging to the Anaerobacillus genus.</title>
        <authorList>
            <person name="Bassil N.M."/>
            <person name="Lloyd J.R."/>
        </authorList>
    </citation>
    <scope>NUCLEOTIDE SEQUENCE [LARGE SCALE GENOMIC DNA]</scope>
    <source>
        <strain evidence="2 3">DSM 22531</strain>
    </source>
</reference>
<proteinExistence type="predicted"/>
<protein>
    <submittedName>
        <fullName evidence="2">Uncharacterized protein</fullName>
    </submittedName>
</protein>
<feature type="transmembrane region" description="Helical" evidence="1">
    <location>
        <begin position="98"/>
        <end position="116"/>
    </location>
</feature>
<evidence type="ECO:0000313" key="3">
    <source>
        <dbReference type="Proteomes" id="UP000180057"/>
    </source>
</evidence>
<dbReference type="AlphaFoldDB" id="A0A1S2M6A2"/>
<dbReference type="RefSeq" id="WP_071389586.1">
    <property type="nucleotide sequence ID" value="NZ_MLQS01000015.1"/>
</dbReference>
<organism evidence="2 3">
    <name type="scientific">Anaerobacillus alkalidiazotrophicus</name>
    <dbReference type="NCBI Taxonomy" id="472963"/>
    <lineage>
        <taxon>Bacteria</taxon>
        <taxon>Bacillati</taxon>
        <taxon>Bacillota</taxon>
        <taxon>Bacilli</taxon>
        <taxon>Bacillales</taxon>
        <taxon>Bacillaceae</taxon>
        <taxon>Anaerobacillus</taxon>
    </lineage>
</organism>
<feature type="transmembrane region" description="Helical" evidence="1">
    <location>
        <begin position="128"/>
        <end position="148"/>
    </location>
</feature>
<feature type="transmembrane region" description="Helical" evidence="1">
    <location>
        <begin position="62"/>
        <end position="86"/>
    </location>
</feature>
<gene>
    <name evidence="2" type="ORF">BKP45_10190</name>
</gene>
<dbReference type="NCBIfam" id="NF041644">
    <property type="entry name" value="CBO0543_fam"/>
    <property type="match status" value="1"/>
</dbReference>
<dbReference type="OrthoDB" id="1679483at2"/>
<keyword evidence="3" id="KW-1185">Reference proteome</keyword>
<evidence type="ECO:0000256" key="1">
    <source>
        <dbReference type="SAM" id="Phobius"/>
    </source>
</evidence>
<accession>A0A1S2M6A2</accession>
<evidence type="ECO:0000313" key="2">
    <source>
        <dbReference type="EMBL" id="OIJ20146.1"/>
    </source>
</evidence>
<dbReference type="InterPro" id="IPR048147">
    <property type="entry name" value="CBO0543-like"/>
</dbReference>
<keyword evidence="1" id="KW-0812">Transmembrane</keyword>
<feature type="transmembrane region" description="Helical" evidence="1">
    <location>
        <begin position="33"/>
        <end position="50"/>
    </location>
</feature>
<keyword evidence="1" id="KW-0472">Membrane</keyword>
<name>A0A1S2M6A2_9BACI</name>
<sequence length="181" mass="21786">MNKNQIVEDFFYKQDQLMNEKLQIWLDHSLFSWQWWFGLLLLFISIIFWVKFRKKDSTNRLLFSGFFVVIFSSFLDLIGVSLGLFHYHYEIFPIASNYFPWSIALMPISIMTILQIKPNVNPYLKSAIYSAVVSYIVLPFLNLIGIYHLIKWNYFYSFLILNVVYLIAYFLVRRNNFEKII</sequence>
<comment type="caution">
    <text evidence="2">The sequence shown here is derived from an EMBL/GenBank/DDBJ whole genome shotgun (WGS) entry which is preliminary data.</text>
</comment>
<dbReference type="EMBL" id="MLQS01000015">
    <property type="protein sequence ID" value="OIJ20146.1"/>
    <property type="molecule type" value="Genomic_DNA"/>
</dbReference>